<dbReference type="OrthoDB" id="4267316at2759"/>
<protein>
    <recommendedName>
        <fullName evidence="3">Protein kinase domain-containing protein</fullName>
    </recommendedName>
</protein>
<evidence type="ECO:0000313" key="2">
    <source>
        <dbReference type="Proteomes" id="UP000813461"/>
    </source>
</evidence>
<keyword evidence="2" id="KW-1185">Reference proteome</keyword>
<evidence type="ECO:0008006" key="3">
    <source>
        <dbReference type="Google" id="ProtNLM"/>
    </source>
</evidence>
<name>A0A8K0RFK5_9PLEO</name>
<proteinExistence type="predicted"/>
<sequence>MGKVPLVLCRFVRGVSMGDIDPGALPTGVRSAILKKVVDAECVISHAGLRHGDYFPSNIILSGNDPADTDLTSKSVETCLKVKVIDFNIAEVLTHPFYEYREWHLANSVWSKLPSPIVRFNGIMEHFFGWIPLEDANRWL</sequence>
<accession>A0A8K0RFK5</accession>
<dbReference type="Proteomes" id="UP000813461">
    <property type="component" value="Unassembled WGS sequence"/>
</dbReference>
<dbReference type="EMBL" id="JAGMVJ010000002">
    <property type="protein sequence ID" value="KAH7093687.1"/>
    <property type="molecule type" value="Genomic_DNA"/>
</dbReference>
<dbReference type="InterPro" id="IPR011009">
    <property type="entry name" value="Kinase-like_dom_sf"/>
</dbReference>
<reference evidence="1" key="1">
    <citation type="journal article" date="2021" name="Nat. Commun.">
        <title>Genetic determinants of endophytism in the Arabidopsis root mycobiome.</title>
        <authorList>
            <person name="Mesny F."/>
            <person name="Miyauchi S."/>
            <person name="Thiergart T."/>
            <person name="Pickel B."/>
            <person name="Atanasova L."/>
            <person name="Karlsson M."/>
            <person name="Huettel B."/>
            <person name="Barry K.W."/>
            <person name="Haridas S."/>
            <person name="Chen C."/>
            <person name="Bauer D."/>
            <person name="Andreopoulos W."/>
            <person name="Pangilinan J."/>
            <person name="LaButti K."/>
            <person name="Riley R."/>
            <person name="Lipzen A."/>
            <person name="Clum A."/>
            <person name="Drula E."/>
            <person name="Henrissat B."/>
            <person name="Kohler A."/>
            <person name="Grigoriev I.V."/>
            <person name="Martin F.M."/>
            <person name="Hacquard S."/>
        </authorList>
    </citation>
    <scope>NUCLEOTIDE SEQUENCE</scope>
    <source>
        <strain evidence="1">MPI-SDFR-AT-0120</strain>
    </source>
</reference>
<comment type="caution">
    <text evidence="1">The sequence shown here is derived from an EMBL/GenBank/DDBJ whole genome shotgun (WGS) entry which is preliminary data.</text>
</comment>
<gene>
    <name evidence="1" type="ORF">FB567DRAFT_515865</name>
</gene>
<organism evidence="1 2">
    <name type="scientific">Paraphoma chrysanthemicola</name>
    <dbReference type="NCBI Taxonomy" id="798071"/>
    <lineage>
        <taxon>Eukaryota</taxon>
        <taxon>Fungi</taxon>
        <taxon>Dikarya</taxon>
        <taxon>Ascomycota</taxon>
        <taxon>Pezizomycotina</taxon>
        <taxon>Dothideomycetes</taxon>
        <taxon>Pleosporomycetidae</taxon>
        <taxon>Pleosporales</taxon>
        <taxon>Pleosporineae</taxon>
        <taxon>Phaeosphaeriaceae</taxon>
        <taxon>Paraphoma</taxon>
    </lineage>
</organism>
<dbReference type="SUPFAM" id="SSF56112">
    <property type="entry name" value="Protein kinase-like (PK-like)"/>
    <property type="match status" value="1"/>
</dbReference>
<evidence type="ECO:0000313" key="1">
    <source>
        <dbReference type="EMBL" id="KAH7093687.1"/>
    </source>
</evidence>
<dbReference type="AlphaFoldDB" id="A0A8K0RFK5"/>